<dbReference type="Pfam" id="PF08808">
    <property type="entry name" value="RES"/>
    <property type="match status" value="1"/>
</dbReference>
<evidence type="ECO:0000313" key="3">
    <source>
        <dbReference type="Proteomes" id="UP000036471"/>
    </source>
</evidence>
<dbReference type="RefSeq" id="WP_048426321.1">
    <property type="nucleotide sequence ID" value="NZ_JTHF01000034.1"/>
</dbReference>
<dbReference type="InterPro" id="IPR014914">
    <property type="entry name" value="RES_dom"/>
</dbReference>
<feature type="domain" description="RES" evidence="1">
    <location>
        <begin position="66"/>
        <end position="204"/>
    </location>
</feature>
<sequence length="247" mass="27741">MPGVPSFETRALAGTCWRLVEAQHVIATMKLTDTLDEQQILEDLIEASKPPMPVECRELDYLLSAPFRYRPYPHGSRFRRANQVEGVYYAAEAVETAVAEVAFYRLLFFAESPGTPWPENPAEYTAFSARFAVDRAIDLTTMPYAEQAEIWGHPTEYGPCQTLADAARADGVAAIRYASVRDPGRGTNLALLTCKAFAKNRIVDRQTWRIHPGSAGIRAIREFPPLRLAFAQETFDDPRLAGMVWER</sequence>
<evidence type="ECO:0000259" key="1">
    <source>
        <dbReference type="SMART" id="SM00953"/>
    </source>
</evidence>
<dbReference type="SMART" id="SM00953">
    <property type="entry name" value="RES"/>
    <property type="match status" value="1"/>
</dbReference>
<reference evidence="2 3" key="1">
    <citation type="submission" date="2014-11" db="EMBL/GenBank/DDBJ databases">
        <title>Comparative genomics of Methylobacterium species.</title>
        <authorList>
            <person name="Chaudhry V."/>
            <person name="Patil P.B."/>
        </authorList>
    </citation>
    <scope>NUCLEOTIDE SEQUENCE [LARGE SCALE GENOMIC DNA]</scope>
    <source>
        <strain evidence="2 3">SE3.6</strain>
    </source>
</reference>
<proteinExistence type="predicted"/>
<dbReference type="Proteomes" id="UP000036471">
    <property type="component" value="Unassembled WGS sequence"/>
</dbReference>
<evidence type="ECO:0000313" key="2">
    <source>
        <dbReference type="EMBL" id="KMO23869.1"/>
    </source>
</evidence>
<name>A0ABR5HD80_9HYPH</name>
<keyword evidence="3" id="KW-1185">Reference proteome</keyword>
<organism evidence="2 3">
    <name type="scientific">Methylobacterium indicum</name>
    <dbReference type="NCBI Taxonomy" id="1775910"/>
    <lineage>
        <taxon>Bacteria</taxon>
        <taxon>Pseudomonadati</taxon>
        <taxon>Pseudomonadota</taxon>
        <taxon>Alphaproteobacteria</taxon>
        <taxon>Hyphomicrobiales</taxon>
        <taxon>Methylobacteriaceae</taxon>
        <taxon>Methylobacterium</taxon>
    </lineage>
</organism>
<comment type="caution">
    <text evidence="2">The sequence shown here is derived from an EMBL/GenBank/DDBJ whole genome shotgun (WGS) entry which is preliminary data.</text>
</comment>
<gene>
    <name evidence="2" type="ORF">QR79_12765</name>
</gene>
<protein>
    <submittedName>
        <fullName evidence="2">RES domain family protein</fullName>
    </submittedName>
</protein>
<dbReference type="EMBL" id="JTHG01000098">
    <property type="protein sequence ID" value="KMO23869.1"/>
    <property type="molecule type" value="Genomic_DNA"/>
</dbReference>
<accession>A0ABR5HD80</accession>